<dbReference type="NCBIfam" id="TIGR00696">
    <property type="entry name" value="wecG_tagA_cpsF"/>
    <property type="match status" value="1"/>
</dbReference>
<dbReference type="GO" id="GO:0016758">
    <property type="term" value="F:hexosyltransferase activity"/>
    <property type="evidence" value="ECO:0007669"/>
    <property type="project" value="TreeGrafter"/>
</dbReference>
<dbReference type="STRING" id="1618484.UR56_C0025G0005"/>
<comment type="caution">
    <text evidence="3">The sequence shown here is derived from an EMBL/GenBank/DDBJ whole genome shotgun (WGS) entry which is preliminary data.</text>
</comment>
<accession>A0A0G0ATU8</accession>
<dbReference type="Pfam" id="PF03808">
    <property type="entry name" value="Glyco_tran_WecG"/>
    <property type="match status" value="1"/>
</dbReference>
<proteinExistence type="predicted"/>
<evidence type="ECO:0000256" key="1">
    <source>
        <dbReference type="ARBA" id="ARBA00022676"/>
    </source>
</evidence>
<dbReference type="EMBL" id="LBPR01000025">
    <property type="protein sequence ID" value="KKP60354.1"/>
    <property type="molecule type" value="Genomic_DNA"/>
</dbReference>
<dbReference type="PANTHER" id="PTHR34136">
    <property type="match status" value="1"/>
</dbReference>
<keyword evidence="2 3" id="KW-0808">Transferase</keyword>
<sequence>MKVNKILGITVTIESKSSVLEKILLYIGKPTGIFHIISLNPENMVITTEDQLFKKIVETVKMRIVDGVGIVLAGRWLGVEVGERVTGVGLMEELIKVASDRRLRVLMIGGKENLADELAKCYKDQFPKAMFKGIQGVKYIQKPMKDEEEKIFSIVADYKPHFVFVAFGSPNQELWIERHKNEFVNCVVMGVGGAFDYLSGNINRSPIFIQKLGIEWLYRLISQPWRWRRQLRLLKFIGLILQEKWKKK</sequence>
<organism evidence="3 4">
    <name type="scientific">Candidatus Roizmanbacteria bacterium GW2011_GWC2_34_23</name>
    <dbReference type="NCBI Taxonomy" id="1618484"/>
    <lineage>
        <taxon>Bacteria</taxon>
        <taxon>Candidatus Roizmaniibacteriota</taxon>
    </lineage>
</organism>
<evidence type="ECO:0000313" key="3">
    <source>
        <dbReference type="EMBL" id="KKP60354.1"/>
    </source>
</evidence>
<protein>
    <submittedName>
        <fullName evidence="3">Glycosyl transferase, WecB/TagA/CpsF family</fullName>
    </submittedName>
</protein>
<gene>
    <name evidence="3" type="ORF">UR56_C0025G0005</name>
</gene>
<keyword evidence="1" id="KW-0328">Glycosyltransferase</keyword>
<dbReference type="InterPro" id="IPR004629">
    <property type="entry name" value="WecG_TagA_CpsF"/>
</dbReference>
<evidence type="ECO:0000313" key="4">
    <source>
        <dbReference type="Proteomes" id="UP000034004"/>
    </source>
</evidence>
<dbReference type="Proteomes" id="UP000034004">
    <property type="component" value="Unassembled WGS sequence"/>
</dbReference>
<name>A0A0G0ATU8_9BACT</name>
<dbReference type="CDD" id="cd06533">
    <property type="entry name" value="Glyco_transf_WecG_TagA"/>
    <property type="match status" value="1"/>
</dbReference>
<dbReference type="AlphaFoldDB" id="A0A0G0ATU8"/>
<evidence type="ECO:0000256" key="2">
    <source>
        <dbReference type="ARBA" id="ARBA00022679"/>
    </source>
</evidence>
<dbReference type="PANTHER" id="PTHR34136:SF1">
    <property type="entry name" value="UDP-N-ACETYL-D-MANNOSAMINURONIC ACID TRANSFERASE"/>
    <property type="match status" value="1"/>
</dbReference>
<reference evidence="3 4" key="1">
    <citation type="journal article" date="2015" name="Nature">
        <title>rRNA introns, odd ribosomes, and small enigmatic genomes across a large radiation of phyla.</title>
        <authorList>
            <person name="Brown C.T."/>
            <person name="Hug L.A."/>
            <person name="Thomas B.C."/>
            <person name="Sharon I."/>
            <person name="Castelle C.J."/>
            <person name="Singh A."/>
            <person name="Wilkins M.J."/>
            <person name="Williams K.H."/>
            <person name="Banfield J.F."/>
        </authorList>
    </citation>
    <scope>NUCLEOTIDE SEQUENCE [LARGE SCALE GENOMIC DNA]</scope>
</reference>